<dbReference type="EC" id="1.1.1.133" evidence="3 6"/>
<evidence type="ECO:0000313" key="9">
    <source>
        <dbReference type="Proteomes" id="UP000250928"/>
    </source>
</evidence>
<dbReference type="PANTHER" id="PTHR10491">
    <property type="entry name" value="DTDP-4-DEHYDRORHAMNOSE REDUCTASE"/>
    <property type="match status" value="1"/>
</dbReference>
<keyword evidence="6" id="KW-0521">NADP</keyword>
<dbReference type="AlphaFoldDB" id="A0A6N4DMJ4"/>
<dbReference type="InterPro" id="IPR029903">
    <property type="entry name" value="RmlD-like-bd"/>
</dbReference>
<dbReference type="GO" id="GO:0008831">
    <property type="term" value="F:dTDP-4-dehydrorhamnose reductase activity"/>
    <property type="evidence" value="ECO:0007669"/>
    <property type="project" value="UniProtKB-EC"/>
</dbReference>
<dbReference type="EMBL" id="PQCO01000320">
    <property type="protein sequence ID" value="PUD98167.1"/>
    <property type="molecule type" value="Genomic_DNA"/>
</dbReference>
<gene>
    <name evidence="8" type="primary">rfbD</name>
    <name evidence="8" type="ORF">C3L24_13275</name>
</gene>
<dbReference type="Gene3D" id="3.90.25.10">
    <property type="entry name" value="UDP-galactose 4-epimerase, domain 1"/>
    <property type="match status" value="1"/>
</dbReference>
<comment type="function">
    <text evidence="6">Catalyzes the reduction of dTDP-6-deoxy-L-lyxo-4-hexulose to yield dTDP-L-rhamnose.</text>
</comment>
<sequence>MRILVTGAGGQVGRALIERGVASGIDMPGPGHGMLDITRPGCASDYMAALRPDMVINAAAYTAVDRAESEPEAAYAVNRDGPASLADACREADVPLLHISTDYVFDGALSRPYRENDEPNPRSVYGKSKLEGERAVAQRLDRHIILRVAWVFSAHGENFVKSMLRLGAEREELGVVDDQKGAPTWADDIASVLLNIASQCMRDTDPAWGIYHYTGTPETTWYGFSRAIFDQAVEIGLLEKAPIVHPIRTEQYPTPAARPGNSALECRKLLNVFGIDQADWHTGLGTVLQQWRADDA</sequence>
<evidence type="ECO:0000313" key="8">
    <source>
        <dbReference type="EMBL" id="PUD98167.1"/>
    </source>
</evidence>
<evidence type="ECO:0000256" key="4">
    <source>
        <dbReference type="ARBA" id="ARBA00017099"/>
    </source>
</evidence>
<comment type="cofactor">
    <cofactor evidence="6">
        <name>Mg(2+)</name>
        <dbReference type="ChEBI" id="CHEBI:18420"/>
    </cofactor>
    <text evidence="6">Binds 1 Mg(2+) ion per monomer.</text>
</comment>
<dbReference type="InterPro" id="IPR005913">
    <property type="entry name" value="dTDP_dehydrorham_reduct"/>
</dbReference>
<evidence type="ECO:0000256" key="6">
    <source>
        <dbReference type="RuleBase" id="RU364082"/>
    </source>
</evidence>
<organism evidence="8 9">
    <name type="scientific">Candidatus Sedimenticola endophacoides</name>
    <dbReference type="NCBI Taxonomy" id="2548426"/>
    <lineage>
        <taxon>Bacteria</taxon>
        <taxon>Pseudomonadati</taxon>
        <taxon>Pseudomonadota</taxon>
        <taxon>Gammaproteobacteria</taxon>
        <taxon>Chromatiales</taxon>
        <taxon>Sedimenticolaceae</taxon>
        <taxon>Sedimenticola</taxon>
    </lineage>
</organism>
<dbReference type="GO" id="GO:0019305">
    <property type="term" value="P:dTDP-rhamnose biosynthetic process"/>
    <property type="evidence" value="ECO:0007669"/>
    <property type="project" value="UniProtKB-UniPathway"/>
</dbReference>
<protein>
    <recommendedName>
        <fullName evidence="4 6">dTDP-4-dehydrorhamnose reductase</fullName>
        <ecNumber evidence="3 6">1.1.1.133</ecNumber>
    </recommendedName>
</protein>
<comment type="pathway">
    <text evidence="1 6">Carbohydrate biosynthesis; dTDP-L-rhamnose biosynthesis.</text>
</comment>
<dbReference type="PANTHER" id="PTHR10491:SF4">
    <property type="entry name" value="METHIONINE ADENOSYLTRANSFERASE 2 SUBUNIT BETA"/>
    <property type="match status" value="1"/>
</dbReference>
<accession>A0A6N4DMJ4</accession>
<feature type="domain" description="RmlD-like substrate binding" evidence="7">
    <location>
        <begin position="1"/>
        <end position="291"/>
    </location>
</feature>
<evidence type="ECO:0000256" key="3">
    <source>
        <dbReference type="ARBA" id="ARBA00012929"/>
    </source>
</evidence>
<reference evidence="8 9" key="1">
    <citation type="submission" date="2018-01" db="EMBL/GenBank/DDBJ databases">
        <title>Novel co-symbiosis in the lucinid bivalve Phacoides pectinatus.</title>
        <authorList>
            <person name="Lim S.J."/>
            <person name="Davis B.G."/>
            <person name="Gill D.E."/>
            <person name="Engel A.S."/>
            <person name="Anderson L.C."/>
            <person name="Campbell B.J."/>
        </authorList>
    </citation>
    <scope>NUCLEOTIDE SEQUENCE [LARGE SCALE GENOMIC DNA]</scope>
    <source>
        <strain evidence="8">N3_P5</strain>
    </source>
</reference>
<dbReference type="Pfam" id="PF04321">
    <property type="entry name" value="RmlD_sub_bind"/>
    <property type="match status" value="1"/>
</dbReference>
<evidence type="ECO:0000256" key="5">
    <source>
        <dbReference type="ARBA" id="ARBA00048200"/>
    </source>
</evidence>
<comment type="catalytic activity">
    <reaction evidence="5 6">
        <text>dTDP-beta-L-rhamnose + NADP(+) = dTDP-4-dehydro-beta-L-rhamnose + NADPH + H(+)</text>
        <dbReference type="Rhea" id="RHEA:21796"/>
        <dbReference type="ChEBI" id="CHEBI:15378"/>
        <dbReference type="ChEBI" id="CHEBI:57510"/>
        <dbReference type="ChEBI" id="CHEBI:57783"/>
        <dbReference type="ChEBI" id="CHEBI:58349"/>
        <dbReference type="ChEBI" id="CHEBI:62830"/>
        <dbReference type="EC" id="1.1.1.133"/>
    </reaction>
</comment>
<dbReference type="Gene3D" id="3.40.50.720">
    <property type="entry name" value="NAD(P)-binding Rossmann-like Domain"/>
    <property type="match status" value="1"/>
</dbReference>
<dbReference type="UniPathway" id="UPA00281"/>
<dbReference type="UniPathway" id="UPA00124"/>
<evidence type="ECO:0000256" key="1">
    <source>
        <dbReference type="ARBA" id="ARBA00004781"/>
    </source>
</evidence>
<name>A0A6N4DMJ4_9GAMM</name>
<dbReference type="GO" id="GO:0009243">
    <property type="term" value="P:O antigen biosynthetic process"/>
    <property type="evidence" value="ECO:0007669"/>
    <property type="project" value="UniProtKB-UniPathway"/>
</dbReference>
<comment type="caution">
    <text evidence="8">The sequence shown here is derived from an EMBL/GenBank/DDBJ whole genome shotgun (WGS) entry which is preliminary data.</text>
</comment>
<comment type="similarity">
    <text evidence="2 6">Belongs to the dTDP-4-dehydrorhamnose reductase family.</text>
</comment>
<dbReference type="CDD" id="cd05254">
    <property type="entry name" value="dTDP_HR_like_SDR_e"/>
    <property type="match status" value="1"/>
</dbReference>
<evidence type="ECO:0000256" key="2">
    <source>
        <dbReference type="ARBA" id="ARBA00010944"/>
    </source>
</evidence>
<evidence type="ECO:0000259" key="7">
    <source>
        <dbReference type="Pfam" id="PF04321"/>
    </source>
</evidence>
<dbReference type="NCBIfam" id="TIGR01214">
    <property type="entry name" value="rmlD"/>
    <property type="match status" value="1"/>
</dbReference>
<dbReference type="InterPro" id="IPR036291">
    <property type="entry name" value="NAD(P)-bd_dom_sf"/>
</dbReference>
<proteinExistence type="inferred from homology"/>
<dbReference type="SUPFAM" id="SSF51735">
    <property type="entry name" value="NAD(P)-binding Rossmann-fold domains"/>
    <property type="match status" value="1"/>
</dbReference>
<dbReference type="Proteomes" id="UP000250928">
    <property type="component" value="Unassembled WGS sequence"/>
</dbReference>
<keyword evidence="6" id="KW-0560">Oxidoreductase</keyword>